<reference evidence="1" key="2">
    <citation type="submission" date="2013-04" db="UniProtKB">
        <authorList>
            <consortium name="EnsemblPlants"/>
        </authorList>
    </citation>
    <scope>IDENTIFICATION</scope>
</reference>
<dbReference type="Proteomes" id="UP000006038">
    <property type="component" value="Chromosome 5"/>
</dbReference>
<dbReference type="EnsemblPlants" id="OB05G17990.1">
    <property type="protein sequence ID" value="OB05G17990.1"/>
    <property type="gene ID" value="OB05G17990"/>
</dbReference>
<evidence type="ECO:0008006" key="3">
    <source>
        <dbReference type="Google" id="ProtNLM"/>
    </source>
</evidence>
<organism evidence="1">
    <name type="scientific">Oryza brachyantha</name>
    <name type="common">malo sina</name>
    <dbReference type="NCBI Taxonomy" id="4533"/>
    <lineage>
        <taxon>Eukaryota</taxon>
        <taxon>Viridiplantae</taxon>
        <taxon>Streptophyta</taxon>
        <taxon>Embryophyta</taxon>
        <taxon>Tracheophyta</taxon>
        <taxon>Spermatophyta</taxon>
        <taxon>Magnoliopsida</taxon>
        <taxon>Liliopsida</taxon>
        <taxon>Poales</taxon>
        <taxon>Poaceae</taxon>
        <taxon>BOP clade</taxon>
        <taxon>Oryzoideae</taxon>
        <taxon>Oryzeae</taxon>
        <taxon>Oryzinae</taxon>
        <taxon>Oryza</taxon>
    </lineage>
</organism>
<accession>J3M5C5</accession>
<keyword evidence="2" id="KW-1185">Reference proteome</keyword>
<evidence type="ECO:0000313" key="1">
    <source>
        <dbReference type="EnsemblPlants" id="OB05G17990.1"/>
    </source>
</evidence>
<evidence type="ECO:0000313" key="2">
    <source>
        <dbReference type="Proteomes" id="UP000006038"/>
    </source>
</evidence>
<dbReference type="Gramene" id="OB05G17990.1">
    <property type="protein sequence ID" value="OB05G17990.1"/>
    <property type="gene ID" value="OB05G17990"/>
</dbReference>
<proteinExistence type="predicted"/>
<sequence length="228" mass="26214">MADNGGWSPREAVSSYRQFGSEVQHCEISDHGGSSSKIQIECFKYGKEGHYQWKVKQLNEKEFLVTFPSKNIRRQISRPKSFDFGCFPIKESVMEIAMTEEALDELVAVWVKIFDTSSLVDNNPLEVVVWKNSDQDLVQKSQDEMLPLSARLAYSPPELKENKEIVPIPFEMDMDSMDEVEECDIPTDSEIERMGAEEEFDDGDNFEVVSHRKQTQEGFVSYLGYKEE</sequence>
<dbReference type="AlphaFoldDB" id="J3M5C5"/>
<protein>
    <recommendedName>
        <fullName evidence="3">DUF4283 domain-containing protein</fullName>
    </recommendedName>
</protein>
<dbReference type="HOGENOM" id="CLU_1216395_0_0_1"/>
<name>J3M5C5_ORYBR</name>
<reference evidence="1" key="1">
    <citation type="journal article" date="2013" name="Nat. Commun.">
        <title>Whole-genome sequencing of Oryza brachyantha reveals mechanisms underlying Oryza genome evolution.</title>
        <authorList>
            <person name="Chen J."/>
            <person name="Huang Q."/>
            <person name="Gao D."/>
            <person name="Wang J."/>
            <person name="Lang Y."/>
            <person name="Liu T."/>
            <person name="Li B."/>
            <person name="Bai Z."/>
            <person name="Luis Goicoechea J."/>
            <person name="Liang C."/>
            <person name="Chen C."/>
            <person name="Zhang W."/>
            <person name="Sun S."/>
            <person name="Liao Y."/>
            <person name="Zhang X."/>
            <person name="Yang L."/>
            <person name="Song C."/>
            <person name="Wang M."/>
            <person name="Shi J."/>
            <person name="Liu G."/>
            <person name="Liu J."/>
            <person name="Zhou H."/>
            <person name="Zhou W."/>
            <person name="Yu Q."/>
            <person name="An N."/>
            <person name="Chen Y."/>
            <person name="Cai Q."/>
            <person name="Wang B."/>
            <person name="Liu B."/>
            <person name="Min J."/>
            <person name="Huang Y."/>
            <person name="Wu H."/>
            <person name="Li Z."/>
            <person name="Zhang Y."/>
            <person name="Yin Y."/>
            <person name="Song W."/>
            <person name="Jiang J."/>
            <person name="Jackson S.A."/>
            <person name="Wing R.A."/>
            <person name="Wang J."/>
            <person name="Chen M."/>
        </authorList>
    </citation>
    <scope>NUCLEOTIDE SEQUENCE [LARGE SCALE GENOMIC DNA]</scope>
    <source>
        <strain evidence="1">cv. IRGC 101232</strain>
    </source>
</reference>